<dbReference type="SUPFAM" id="SSF46565">
    <property type="entry name" value="Chaperone J-domain"/>
    <property type="match status" value="1"/>
</dbReference>
<gene>
    <name evidence="3" type="ORF">ORPV_1059</name>
</gene>
<dbReference type="InterPro" id="IPR001623">
    <property type="entry name" value="DnaJ_domain"/>
</dbReference>
<protein>
    <submittedName>
        <fullName evidence="3">Chaperone protein DnaJ/HSP40 with basic leucine Zipper domain</fullName>
    </submittedName>
</protein>
<feature type="domain" description="J" evidence="2">
    <location>
        <begin position="62"/>
        <end position="100"/>
    </location>
</feature>
<dbReference type="Proteomes" id="UP000236316">
    <property type="component" value="Segment"/>
</dbReference>
<dbReference type="OrthoDB" id="26429at10239"/>
<proteinExistence type="predicted"/>
<dbReference type="CDD" id="cd06257">
    <property type="entry name" value="DnaJ"/>
    <property type="match status" value="1"/>
</dbReference>
<keyword evidence="1" id="KW-0175">Coiled coil</keyword>
<feature type="coiled-coil region" evidence="1">
    <location>
        <begin position="165"/>
        <end position="199"/>
    </location>
</feature>
<evidence type="ECO:0000259" key="2">
    <source>
        <dbReference type="Pfam" id="PF00226"/>
    </source>
</evidence>
<sequence>MQSYNNDEERQLYDNYINAKYEYISKIRDRKISEICIEYKDYVWDKDHWGYNLLFSKNCNDNNRCKDIKKIYNKLVLLCHPDKCNEEYATTIFKLVHELYINNNLDRMLELYKYYKSHNSFKHYIIENNITKEEQINKWENEIWYIWYYGKDNIKELLKLIFIPHKEYEMRITERLQEIDRLKKENEMLQEKIDALLAIRDG</sequence>
<dbReference type="EMBL" id="LT906555">
    <property type="protein sequence ID" value="SNW62963.1"/>
    <property type="molecule type" value="Genomic_DNA"/>
</dbReference>
<name>A0A2I2L5Z8_9VIRU</name>
<dbReference type="Gene3D" id="1.10.287.110">
    <property type="entry name" value="DnaJ domain"/>
    <property type="match status" value="1"/>
</dbReference>
<dbReference type="InterPro" id="IPR036869">
    <property type="entry name" value="J_dom_sf"/>
</dbReference>
<reference evidence="3" key="1">
    <citation type="submission" date="2017-08" db="EMBL/GenBank/DDBJ databases">
        <authorList>
            <consortium name="Urmite Genomes"/>
        </authorList>
    </citation>
    <scope>NUCLEOTIDE SEQUENCE [LARGE SCALE GENOMIC DNA]</scope>
    <source>
        <strain evidence="3">IHUMI-LCC2</strain>
    </source>
</reference>
<dbReference type="KEGG" id="vg:35381718"/>
<evidence type="ECO:0000313" key="4">
    <source>
        <dbReference type="Proteomes" id="UP000236316"/>
    </source>
</evidence>
<organism evidence="3">
    <name type="scientific">Orpheovirus IHUMI-LCC2</name>
    <dbReference type="NCBI Taxonomy" id="2023057"/>
    <lineage>
        <taxon>Viruses</taxon>
        <taxon>Varidnaviria</taxon>
        <taxon>Bamfordvirae</taxon>
        <taxon>Nucleocytoviricota</taxon>
        <taxon>Megaviricetes</taxon>
        <taxon>Pimascovirales</taxon>
        <taxon>Ocovirineae</taxon>
        <taxon>Orpheoviridae</taxon>
        <taxon>Alphaorpheovirus</taxon>
        <taxon>Alphaorpheovirus massiliense</taxon>
    </lineage>
</organism>
<dbReference type="Pfam" id="PF00226">
    <property type="entry name" value="DnaJ"/>
    <property type="match status" value="1"/>
</dbReference>
<dbReference type="RefSeq" id="YP_009449265.1">
    <property type="nucleotide sequence ID" value="NC_036594.1"/>
</dbReference>
<evidence type="ECO:0000256" key="1">
    <source>
        <dbReference type="SAM" id="Coils"/>
    </source>
</evidence>
<evidence type="ECO:0000313" key="3">
    <source>
        <dbReference type="EMBL" id="SNW62963.1"/>
    </source>
</evidence>
<keyword evidence="4" id="KW-1185">Reference proteome</keyword>
<dbReference type="GeneID" id="35381718"/>
<accession>A0A2I2L5Z8</accession>